<dbReference type="FunFam" id="2.60.40.10:FF:000712">
    <property type="entry name" value="Poliovirus receptor homolog"/>
    <property type="match status" value="1"/>
</dbReference>
<dbReference type="InterPro" id="IPR013783">
    <property type="entry name" value="Ig-like_fold"/>
</dbReference>
<keyword evidence="12" id="KW-0675">Receptor</keyword>
<dbReference type="InterPro" id="IPR036179">
    <property type="entry name" value="Ig-like_dom_sf"/>
</dbReference>
<dbReference type="Pfam" id="PF08205">
    <property type="entry name" value="C2-set_2"/>
    <property type="match status" value="2"/>
</dbReference>
<keyword evidence="7" id="KW-0677">Repeat</keyword>
<keyword evidence="3" id="KW-1003">Cell membrane</keyword>
<proteinExistence type="inferred from homology"/>
<dbReference type="GO" id="GO:0050839">
    <property type="term" value="F:cell adhesion molecule binding"/>
    <property type="evidence" value="ECO:0007669"/>
    <property type="project" value="TreeGrafter"/>
</dbReference>
<dbReference type="Pfam" id="PF13927">
    <property type="entry name" value="Ig_3"/>
    <property type="match status" value="1"/>
</dbReference>
<keyword evidence="25" id="KW-1185">Reference proteome</keyword>
<comment type="subunit">
    <text evidence="16">Homodimer. Interacts with ITGA4:ITGB1. Interacts with spectrins SPTA1 and SPTB1.</text>
</comment>
<evidence type="ECO:0000256" key="22">
    <source>
        <dbReference type="SAM" id="SignalP"/>
    </source>
</evidence>
<keyword evidence="6 22" id="KW-0732">Signal</keyword>
<dbReference type="STRING" id="246437.L9LBH1"/>
<dbReference type="GO" id="GO:0002860">
    <property type="term" value="P:positive regulation of natural killer cell mediated cytotoxicity directed against tumor cell target"/>
    <property type="evidence" value="ECO:0007669"/>
    <property type="project" value="TreeGrafter"/>
</dbReference>
<evidence type="ECO:0000256" key="16">
    <source>
        <dbReference type="ARBA" id="ARBA00064958"/>
    </source>
</evidence>
<dbReference type="CDD" id="cd07703">
    <property type="entry name" value="IgC1_2_Nectin-2_Necl-5_like"/>
    <property type="match status" value="1"/>
</dbReference>
<keyword evidence="10 21" id="KW-0472">Membrane</keyword>
<feature type="domain" description="Ig-like" evidence="23">
    <location>
        <begin position="392"/>
        <end position="464"/>
    </location>
</feature>
<evidence type="ECO:0000259" key="23">
    <source>
        <dbReference type="PROSITE" id="PS50835"/>
    </source>
</evidence>
<feature type="domain" description="Ig-like" evidence="23">
    <location>
        <begin position="135"/>
        <end position="211"/>
    </location>
</feature>
<dbReference type="CDD" id="cd00096">
    <property type="entry name" value="Ig"/>
    <property type="match status" value="2"/>
</dbReference>
<dbReference type="GO" id="GO:0001675">
    <property type="term" value="P:acrosome assembly"/>
    <property type="evidence" value="ECO:0007669"/>
    <property type="project" value="TreeGrafter"/>
</dbReference>
<feature type="domain" description="Ig-like" evidence="23">
    <location>
        <begin position="2"/>
        <end position="128"/>
    </location>
</feature>
<dbReference type="GO" id="GO:0005886">
    <property type="term" value="C:plasma membrane"/>
    <property type="evidence" value="ECO:0007669"/>
    <property type="project" value="UniProtKB-SubCell"/>
</dbReference>
<dbReference type="PANTHER" id="PTHR47387">
    <property type="entry name" value="NECTIN-2"/>
    <property type="match status" value="1"/>
</dbReference>
<keyword evidence="13" id="KW-0325">Glycoprotein</keyword>
<evidence type="ECO:0000256" key="4">
    <source>
        <dbReference type="ARBA" id="ARBA00022553"/>
    </source>
</evidence>
<protein>
    <recommendedName>
        <fullName evidence="17">Basal cell adhesion molecule</fullName>
    </recommendedName>
    <alternativeName>
        <fullName evidence="18">B-CAM cell surface glycoprotein</fullName>
    </alternativeName>
    <alternativeName>
        <fullName evidence="19">Lutheran antigen</fullName>
    </alternativeName>
</protein>
<feature type="chain" id="PRO_5004000734" description="Basal cell adhesion molecule" evidence="22">
    <location>
        <begin position="20"/>
        <end position="1022"/>
    </location>
</feature>
<evidence type="ECO:0000256" key="20">
    <source>
        <dbReference type="SAM" id="MobiDB-lite"/>
    </source>
</evidence>
<feature type="signal peptide" evidence="22">
    <location>
        <begin position="1"/>
        <end position="19"/>
    </location>
</feature>
<feature type="domain" description="Ig-like" evidence="23">
    <location>
        <begin position="687"/>
        <end position="797"/>
    </location>
</feature>
<reference evidence="25" key="2">
    <citation type="journal article" date="2013" name="Nat. Commun.">
        <title>Genome of the Chinese tree shrew.</title>
        <authorList>
            <person name="Fan Y."/>
            <person name="Huang Z.Y."/>
            <person name="Cao C.C."/>
            <person name="Chen C.S."/>
            <person name="Chen Y.X."/>
            <person name="Fan D.D."/>
            <person name="He J."/>
            <person name="Hou H.L."/>
            <person name="Hu L."/>
            <person name="Hu X.T."/>
            <person name="Jiang X.T."/>
            <person name="Lai R."/>
            <person name="Lang Y.S."/>
            <person name="Liang B."/>
            <person name="Liao S.G."/>
            <person name="Mu D."/>
            <person name="Ma Y.Y."/>
            <person name="Niu Y.Y."/>
            <person name="Sun X.Q."/>
            <person name="Xia J.Q."/>
            <person name="Xiao J."/>
            <person name="Xiong Z.Q."/>
            <person name="Xu L."/>
            <person name="Yang L."/>
            <person name="Zhang Y."/>
            <person name="Zhao W."/>
            <person name="Zhao X.D."/>
            <person name="Zheng Y.T."/>
            <person name="Zhou J.M."/>
            <person name="Zhu Y.B."/>
            <person name="Zhang G.J."/>
            <person name="Wang J."/>
            <person name="Yao Y.G."/>
        </authorList>
    </citation>
    <scope>NUCLEOTIDE SEQUENCE [LARGE SCALE GENOMIC DNA]</scope>
</reference>
<sequence length="1022" mass="109806">APRLLLLALLLAAHRGARAEVRVSATPLVEVMRGQSVTLDCTPVGVKGHYVLEWFLTDRSRARRRLASAELHGSELQGTVHDTQSRSPPYQLDSQGRLVLAEAQVGDERDYVCVVRAGTAGTAEATVRLRVFAKPETTEVIPNKGTLSVMEDSAQEIATCNSRNGNPVPQIMWYRSGQHLDVPMEMNPEGYMTSRTVREASGLLSLTSTLYLRLRKADRDAMPASTAPPAPTCRRPATASWTALPSASPCTVSPHWPSSPLLHAEMADPAPSPALTCALTMAPVSPALPSDPTEHVQFWVGSPSTTEGWVREGDSVQLLCRGDGSPSLDYTFFRLQDQQEEVLNVNLEGNLTLVGVRRGQSGPYGCKVEDYDAAEGVQLSQTLELHVAYLDPLELSTQPELSVPLNGSTAVNCSAQGLPTPTVRWTKDSVPLGNGPTLLLKAITFDSAGTYTCEASMSTVPLLSQTQSFKLLVQGSPELRPEETQPKAEGSWREGDEVVLTCSARGYPEPKLTWNQLGGTPAAPAPGRPGWVSSSLTLRVTSALSRDGVSCEASNPHGNIQHVFHFGTGAQDVRVLVLPEVRGQLGATVELPCHLLPPAPEVRVSQVTWQRLDAAGGSESVAVFHPSYGPSFPSPRPGKERLSFVTTGQNTGARQDTETELRDATLALRGLTVEDEGNYSCEFATFPKGPVREVTWLRAIAQPQNHAEAQDVMLSLEPVPVARCVSTGGRPPARISWFSPLDGEARETQVAGPVPGTVPAPSRFTLAPTGQDNGVKVTCKVEHESFKEPALLPVTLSVRYPPEVSVSGYDDNWYLGRSEATLNCDVRSNPEPTGYDWSTTSGVFPASAVAQGPQLIIHSVDRLGNTIFICTVTNAVGTGRAEQVVLVRDTPRASPRDMGPLVWGAVGGTLLVLLLLAGGSLAFILLRVRRRRKSPGGGEGEGDGGSFDPKTQVYGNGGSIFWTPTASGPLRPDGKDELEEEKEEEEEEKAEKGLMLPPPLALEDDMESQLDGSLISRRAVYV</sequence>
<dbReference type="InterPro" id="IPR003599">
    <property type="entry name" value="Ig_sub"/>
</dbReference>
<dbReference type="Pfam" id="PF13895">
    <property type="entry name" value="Ig_2"/>
    <property type="match status" value="1"/>
</dbReference>
<evidence type="ECO:0000256" key="12">
    <source>
        <dbReference type="ARBA" id="ARBA00023170"/>
    </source>
</evidence>
<dbReference type="Gene3D" id="2.60.40.10">
    <property type="entry name" value="Immunoglobulins"/>
    <property type="match status" value="8"/>
</dbReference>
<evidence type="ECO:0000256" key="2">
    <source>
        <dbReference type="ARBA" id="ARBA00007810"/>
    </source>
</evidence>
<dbReference type="CDD" id="cd20930">
    <property type="entry name" value="Ig3_Nectin-5_like"/>
    <property type="match status" value="1"/>
</dbReference>
<dbReference type="GO" id="GO:0033005">
    <property type="term" value="P:positive regulation of mast cell activation"/>
    <property type="evidence" value="ECO:0007669"/>
    <property type="project" value="TreeGrafter"/>
</dbReference>
<dbReference type="PANTHER" id="PTHR47387:SF1">
    <property type="entry name" value="NECTIN-2"/>
    <property type="match status" value="1"/>
</dbReference>
<keyword evidence="14" id="KW-0393">Immunoglobulin domain</keyword>
<dbReference type="SMART" id="SM00408">
    <property type="entry name" value="IGc2"/>
    <property type="match status" value="5"/>
</dbReference>
<dbReference type="FunCoup" id="L9LBH1">
    <property type="interactions" value="350"/>
</dbReference>
<dbReference type="GO" id="GO:0046814">
    <property type="term" value="P:coreceptor-mediated virion attachment to host cell"/>
    <property type="evidence" value="ECO:0007669"/>
    <property type="project" value="TreeGrafter"/>
</dbReference>
<dbReference type="Proteomes" id="UP000011518">
    <property type="component" value="Unassembled WGS sequence"/>
</dbReference>
<evidence type="ECO:0000313" key="25">
    <source>
        <dbReference type="Proteomes" id="UP000011518"/>
    </source>
</evidence>
<accession>L9LBH1</accession>
<evidence type="ECO:0000313" key="24">
    <source>
        <dbReference type="EMBL" id="ELW71087.1"/>
    </source>
</evidence>
<comment type="subcellular location">
    <subcellularLocation>
        <location evidence="1">Cell membrane</location>
        <topology evidence="1">Single-pass type I membrane protein</topology>
    </subcellularLocation>
</comment>
<dbReference type="EMBL" id="KB320473">
    <property type="protein sequence ID" value="ELW71087.1"/>
    <property type="molecule type" value="Genomic_DNA"/>
</dbReference>
<feature type="compositionally biased region" description="Acidic residues" evidence="20">
    <location>
        <begin position="976"/>
        <end position="988"/>
    </location>
</feature>
<dbReference type="GO" id="GO:0005925">
    <property type="term" value="C:focal adhesion"/>
    <property type="evidence" value="ECO:0007669"/>
    <property type="project" value="TreeGrafter"/>
</dbReference>
<feature type="transmembrane region" description="Helical" evidence="21">
    <location>
        <begin position="901"/>
        <end position="926"/>
    </location>
</feature>
<dbReference type="InterPro" id="IPR007110">
    <property type="entry name" value="Ig-like_dom"/>
</dbReference>
<dbReference type="SMART" id="SM00406">
    <property type="entry name" value="IGv"/>
    <property type="match status" value="1"/>
</dbReference>
<dbReference type="FunFam" id="2.60.40.10:FF:000711">
    <property type="entry name" value="Nectin cell adhesion molecule 2"/>
    <property type="match status" value="1"/>
</dbReference>
<comment type="function">
    <text evidence="15">Transmembrane glycoprotein that functions as both a receptor and an adhesion molecule playing a crucial role in cell adhesion, motility, migration and invasion. Extracellular domain enables binding to extracellular matrix proteins, such as laminin, integrin and other ligands while its intracellular domain interacts with cytoskeletal proteins like hemoglobin, facilitating cell signal transduction. Serves as a receptor for laminin alpha-5/LAMA5 to promote cell adhesion. Mechanistically, JAK2 induces BCAM phosphorylation and activates its adhesion to laminin by stimulating a Rap1/AKT signaling pathway in the absence of EPOR.</text>
</comment>
<evidence type="ECO:0000256" key="13">
    <source>
        <dbReference type="ARBA" id="ARBA00023180"/>
    </source>
</evidence>
<dbReference type="InParanoid" id="L9LBH1"/>
<reference evidence="25" key="1">
    <citation type="submission" date="2012-07" db="EMBL/GenBank/DDBJ databases">
        <title>Genome of the Chinese tree shrew, a rising model animal genetically related to primates.</title>
        <authorList>
            <person name="Zhang G."/>
            <person name="Fan Y."/>
            <person name="Yao Y."/>
            <person name="Huang Z."/>
        </authorList>
    </citation>
    <scope>NUCLEOTIDE SEQUENCE [LARGE SCALE GENOMIC DNA]</scope>
</reference>
<evidence type="ECO:0000256" key="7">
    <source>
        <dbReference type="ARBA" id="ARBA00022737"/>
    </source>
</evidence>
<evidence type="ECO:0000256" key="21">
    <source>
        <dbReference type="SAM" id="Phobius"/>
    </source>
</evidence>
<keyword evidence="4" id="KW-0597">Phosphoprotein</keyword>
<evidence type="ECO:0000256" key="14">
    <source>
        <dbReference type="ARBA" id="ARBA00023319"/>
    </source>
</evidence>
<dbReference type="InterPro" id="IPR013162">
    <property type="entry name" value="CD80_C2-set"/>
</dbReference>
<dbReference type="SMART" id="SM00409">
    <property type="entry name" value="IG"/>
    <property type="match status" value="6"/>
</dbReference>
<keyword evidence="5 21" id="KW-0812">Transmembrane</keyword>
<evidence type="ECO:0000256" key="9">
    <source>
        <dbReference type="ARBA" id="ARBA00022989"/>
    </source>
</evidence>
<dbReference type="GO" id="GO:0043296">
    <property type="term" value="C:apical junction complex"/>
    <property type="evidence" value="ECO:0007669"/>
    <property type="project" value="TreeGrafter"/>
</dbReference>
<feature type="domain" description="Ig-like" evidence="23">
    <location>
        <begin position="477"/>
        <end position="555"/>
    </location>
</feature>
<keyword evidence="11" id="KW-1015">Disulfide bond</keyword>
<dbReference type="GO" id="GO:0050862">
    <property type="term" value="P:positive regulation of T cell receptor signaling pathway"/>
    <property type="evidence" value="ECO:0007669"/>
    <property type="project" value="TreeGrafter"/>
</dbReference>
<dbReference type="FunFam" id="2.60.40.10:FF:001535">
    <property type="entry name" value="Basal cell adhesion molecule"/>
    <property type="match status" value="1"/>
</dbReference>
<feature type="domain" description="Ig-like" evidence="23">
    <location>
        <begin position="303"/>
        <end position="384"/>
    </location>
</feature>
<dbReference type="Pfam" id="PF07686">
    <property type="entry name" value="V-set"/>
    <property type="match status" value="1"/>
</dbReference>
<dbReference type="AlphaFoldDB" id="L9LBH1"/>
<evidence type="ECO:0000256" key="5">
    <source>
        <dbReference type="ARBA" id="ARBA00022692"/>
    </source>
</evidence>
<evidence type="ECO:0000256" key="6">
    <source>
        <dbReference type="ARBA" id="ARBA00022729"/>
    </source>
</evidence>
<evidence type="ECO:0000256" key="17">
    <source>
        <dbReference type="ARBA" id="ARBA00074664"/>
    </source>
</evidence>
<dbReference type="FunFam" id="2.60.40.10:FF:000619">
    <property type="entry name" value="Nectin cell adhesion molecule 2"/>
    <property type="match status" value="1"/>
</dbReference>
<dbReference type="InterPro" id="IPR003598">
    <property type="entry name" value="Ig_sub2"/>
</dbReference>
<dbReference type="GO" id="GO:0002891">
    <property type="term" value="P:positive regulation of immunoglobulin mediated immune response"/>
    <property type="evidence" value="ECO:0007669"/>
    <property type="project" value="TreeGrafter"/>
</dbReference>
<dbReference type="InterPro" id="IPR013106">
    <property type="entry name" value="Ig_V-set"/>
</dbReference>
<evidence type="ECO:0000256" key="19">
    <source>
        <dbReference type="ARBA" id="ARBA00077061"/>
    </source>
</evidence>
<comment type="similarity">
    <text evidence="2">Belongs to the nectin family.</text>
</comment>
<dbReference type="SUPFAM" id="SSF48726">
    <property type="entry name" value="Immunoglobulin"/>
    <property type="match status" value="6"/>
</dbReference>
<evidence type="ECO:0000256" key="1">
    <source>
        <dbReference type="ARBA" id="ARBA00004251"/>
    </source>
</evidence>
<gene>
    <name evidence="24" type="ORF">TREES_T100011506</name>
</gene>
<keyword evidence="9 21" id="KW-1133">Transmembrane helix</keyword>
<name>L9LBH1_TUPCH</name>
<dbReference type="PROSITE" id="PS50835">
    <property type="entry name" value="IG_LIKE"/>
    <property type="match status" value="8"/>
</dbReference>
<dbReference type="GO" id="GO:0007156">
    <property type="term" value="P:homophilic cell adhesion via plasma membrane adhesion molecules"/>
    <property type="evidence" value="ECO:0007669"/>
    <property type="project" value="TreeGrafter"/>
</dbReference>
<evidence type="ECO:0000256" key="8">
    <source>
        <dbReference type="ARBA" id="ARBA00022889"/>
    </source>
</evidence>
<feature type="region of interest" description="Disordered" evidence="20">
    <location>
        <begin position="961"/>
        <end position="1008"/>
    </location>
</feature>
<evidence type="ECO:0000256" key="10">
    <source>
        <dbReference type="ARBA" id="ARBA00023136"/>
    </source>
</evidence>
<dbReference type="eggNOG" id="ENOG502QWSY">
    <property type="taxonomic scope" value="Eukaryota"/>
</dbReference>
<evidence type="ECO:0000256" key="18">
    <source>
        <dbReference type="ARBA" id="ARBA00076298"/>
    </source>
</evidence>
<organism evidence="24 25">
    <name type="scientific">Tupaia chinensis</name>
    <name type="common">Chinese tree shrew</name>
    <name type="synonym">Tupaia belangeri chinensis</name>
    <dbReference type="NCBI Taxonomy" id="246437"/>
    <lineage>
        <taxon>Eukaryota</taxon>
        <taxon>Metazoa</taxon>
        <taxon>Chordata</taxon>
        <taxon>Craniata</taxon>
        <taxon>Vertebrata</taxon>
        <taxon>Euteleostomi</taxon>
        <taxon>Mammalia</taxon>
        <taxon>Eutheria</taxon>
        <taxon>Euarchontoglires</taxon>
        <taxon>Scandentia</taxon>
        <taxon>Tupaiidae</taxon>
        <taxon>Tupaia</taxon>
    </lineage>
</organism>
<feature type="non-terminal residue" evidence="24">
    <location>
        <position position="1"/>
    </location>
</feature>
<feature type="domain" description="Ig-like" evidence="23">
    <location>
        <begin position="571"/>
        <end position="681"/>
    </location>
</feature>
<dbReference type="InterPro" id="IPR052659">
    <property type="entry name" value="Nectin/PVR"/>
</dbReference>
<feature type="domain" description="Ig-like" evidence="23">
    <location>
        <begin position="802"/>
        <end position="887"/>
    </location>
</feature>
<keyword evidence="8" id="KW-0130">Cell adhesion</keyword>
<evidence type="ECO:0000256" key="3">
    <source>
        <dbReference type="ARBA" id="ARBA00022475"/>
    </source>
</evidence>
<evidence type="ECO:0000256" key="11">
    <source>
        <dbReference type="ARBA" id="ARBA00023157"/>
    </source>
</evidence>
<evidence type="ECO:0000256" key="15">
    <source>
        <dbReference type="ARBA" id="ARBA00057270"/>
    </source>
</evidence>